<sequence>MRLRQKIDFAIQVFKSLLYTLQSGINLFTLLKSIRKAKDSYLNDGNRTITYAALYDETCLTIEKLKIVPKNKLSSRVILIADNSFNFISYLFALSALSKEVIIMSSQLSDLQLEKILDNYPQVLMLTDNKDRLANLRTKSLIYSFAEINACVINKVSHKIRRNNGKITILSTGSSNIPKPIERKLNISKIWSPFTELISKLGLLNYSSTFITVPFYHGYGLASLILALFLKHNLHFTTKFSAKCITQFTNNRIECLVLLPSMIPKFIEIDQNALGLFRCIISGADKLEATWVSCILNQYPETNIYNLYGTTELGICSIATHTDLTNNNNTIGRFLKGIEYHLQADQQLKIRCPWIHDQCKNQYVSTEDRIHQDKNGLLYYLGRTNSSFNIGGEIIHFSELEEKINSYKSVAKTRILVSKNEMMISELNLELTLKKDSAFNEAEFRKWLNRTFPKYLQPKSLHYNDN</sequence>
<dbReference type="Pfam" id="PF00501">
    <property type="entry name" value="AMP-binding"/>
    <property type="match status" value="1"/>
</dbReference>
<gene>
    <name evidence="4" type="ORF">ABE541_15480</name>
</gene>
<dbReference type="PANTHER" id="PTHR43201:SF5">
    <property type="entry name" value="MEDIUM-CHAIN ACYL-COA LIGASE ACSF2, MITOCHONDRIAL"/>
    <property type="match status" value="1"/>
</dbReference>
<dbReference type="SUPFAM" id="SSF56801">
    <property type="entry name" value="Acetyl-CoA synthetase-like"/>
    <property type="match status" value="1"/>
</dbReference>
<dbReference type="RefSeq" id="WP_346581618.1">
    <property type="nucleotide sequence ID" value="NZ_JBDJNQ010000007.1"/>
</dbReference>
<dbReference type="InterPro" id="IPR042099">
    <property type="entry name" value="ANL_N_sf"/>
</dbReference>
<evidence type="ECO:0000259" key="3">
    <source>
        <dbReference type="Pfam" id="PF00501"/>
    </source>
</evidence>
<evidence type="ECO:0000313" key="5">
    <source>
        <dbReference type="Proteomes" id="UP001409291"/>
    </source>
</evidence>
<reference evidence="4 5" key="1">
    <citation type="submission" date="2024-04" db="EMBL/GenBank/DDBJ databases">
        <title>WGS of bacteria from Torrens River.</title>
        <authorList>
            <person name="Wyrsch E.R."/>
            <person name="Drigo B."/>
        </authorList>
    </citation>
    <scope>NUCLEOTIDE SEQUENCE [LARGE SCALE GENOMIC DNA]</scope>
    <source>
        <strain evidence="4 5">TWI391</strain>
    </source>
</reference>
<dbReference type="Gene3D" id="3.40.50.12780">
    <property type="entry name" value="N-terminal domain of ligase-like"/>
    <property type="match status" value="1"/>
</dbReference>
<dbReference type="PANTHER" id="PTHR43201">
    <property type="entry name" value="ACYL-COA SYNTHETASE"/>
    <property type="match status" value="1"/>
</dbReference>
<feature type="domain" description="AMP-dependent synthetase/ligase" evidence="3">
    <location>
        <begin position="209"/>
        <end position="345"/>
    </location>
</feature>
<comment type="similarity">
    <text evidence="1">Belongs to the ATP-dependent AMP-binding enzyme family.</text>
</comment>
<keyword evidence="5" id="KW-1185">Reference proteome</keyword>
<dbReference type="Proteomes" id="UP001409291">
    <property type="component" value="Unassembled WGS sequence"/>
</dbReference>
<organism evidence="4 5">
    <name type="scientific">Sphingobacterium kitahiroshimense</name>
    <dbReference type="NCBI Taxonomy" id="470446"/>
    <lineage>
        <taxon>Bacteria</taxon>
        <taxon>Pseudomonadati</taxon>
        <taxon>Bacteroidota</taxon>
        <taxon>Sphingobacteriia</taxon>
        <taxon>Sphingobacteriales</taxon>
        <taxon>Sphingobacteriaceae</taxon>
        <taxon>Sphingobacterium</taxon>
    </lineage>
</organism>
<protein>
    <submittedName>
        <fullName evidence="4">AMP-binding protein</fullName>
    </submittedName>
</protein>
<accession>A0ABV0BVT8</accession>
<comment type="caution">
    <text evidence="4">The sequence shown here is derived from an EMBL/GenBank/DDBJ whole genome shotgun (WGS) entry which is preliminary data.</text>
</comment>
<proteinExistence type="inferred from homology"/>
<evidence type="ECO:0000256" key="1">
    <source>
        <dbReference type="ARBA" id="ARBA00006432"/>
    </source>
</evidence>
<keyword evidence="2" id="KW-0436">Ligase</keyword>
<dbReference type="InterPro" id="IPR000873">
    <property type="entry name" value="AMP-dep_synth/lig_dom"/>
</dbReference>
<name>A0ABV0BVT8_9SPHI</name>
<dbReference type="EMBL" id="JBDJNQ010000007">
    <property type="protein sequence ID" value="MEN5378664.1"/>
    <property type="molecule type" value="Genomic_DNA"/>
</dbReference>
<evidence type="ECO:0000256" key="2">
    <source>
        <dbReference type="ARBA" id="ARBA00022598"/>
    </source>
</evidence>
<evidence type="ECO:0000313" key="4">
    <source>
        <dbReference type="EMBL" id="MEN5378664.1"/>
    </source>
</evidence>